<dbReference type="AlphaFoldDB" id="A0A072UI67"/>
<dbReference type="EnsemblPlants" id="KEH29424">
    <property type="protein sequence ID" value="KEH29424"/>
    <property type="gene ID" value="MTR_4g036605"/>
</dbReference>
<reference evidence="2 4" key="2">
    <citation type="journal article" date="2014" name="BMC Genomics">
        <title>An improved genome release (version Mt4.0) for the model legume Medicago truncatula.</title>
        <authorList>
            <person name="Tang H."/>
            <person name="Krishnakumar V."/>
            <person name="Bidwell S."/>
            <person name="Rosen B."/>
            <person name="Chan A."/>
            <person name="Zhou S."/>
            <person name="Gentzbittel L."/>
            <person name="Childs K.L."/>
            <person name="Yandell M."/>
            <person name="Gundlach H."/>
            <person name="Mayer K.F."/>
            <person name="Schwartz D.C."/>
            <person name="Town C.D."/>
        </authorList>
    </citation>
    <scope>GENOME REANNOTATION</scope>
    <source>
        <strain evidence="2">A17</strain>
        <strain evidence="3 4">cv. Jemalong A17</strain>
    </source>
</reference>
<feature type="compositionally biased region" description="Polar residues" evidence="1">
    <location>
        <begin position="29"/>
        <end position="46"/>
    </location>
</feature>
<name>A0A072UI67_MEDTR</name>
<feature type="compositionally biased region" description="Basic and acidic residues" evidence="1">
    <location>
        <begin position="51"/>
        <end position="60"/>
    </location>
</feature>
<organism evidence="2 4">
    <name type="scientific">Medicago truncatula</name>
    <name type="common">Barrel medic</name>
    <name type="synonym">Medicago tribuloides</name>
    <dbReference type="NCBI Taxonomy" id="3880"/>
    <lineage>
        <taxon>Eukaryota</taxon>
        <taxon>Viridiplantae</taxon>
        <taxon>Streptophyta</taxon>
        <taxon>Embryophyta</taxon>
        <taxon>Tracheophyta</taxon>
        <taxon>Spermatophyta</taxon>
        <taxon>Magnoliopsida</taxon>
        <taxon>eudicotyledons</taxon>
        <taxon>Gunneridae</taxon>
        <taxon>Pentapetalae</taxon>
        <taxon>rosids</taxon>
        <taxon>fabids</taxon>
        <taxon>Fabales</taxon>
        <taxon>Fabaceae</taxon>
        <taxon>Papilionoideae</taxon>
        <taxon>50 kb inversion clade</taxon>
        <taxon>NPAAA clade</taxon>
        <taxon>Hologalegina</taxon>
        <taxon>IRL clade</taxon>
        <taxon>Trifolieae</taxon>
        <taxon>Medicago</taxon>
    </lineage>
</organism>
<gene>
    <name evidence="2" type="ordered locus">MTR_4g036605</name>
</gene>
<evidence type="ECO:0000313" key="2">
    <source>
        <dbReference type="EMBL" id="KEH29424.1"/>
    </source>
</evidence>
<evidence type="ECO:0000313" key="4">
    <source>
        <dbReference type="Proteomes" id="UP000002051"/>
    </source>
</evidence>
<keyword evidence="4" id="KW-1185">Reference proteome</keyword>
<dbReference type="HOGENOM" id="CLU_2691478_0_0_1"/>
<reference evidence="3" key="3">
    <citation type="submission" date="2015-04" db="UniProtKB">
        <authorList>
            <consortium name="EnsemblPlants"/>
        </authorList>
    </citation>
    <scope>IDENTIFICATION</scope>
    <source>
        <strain evidence="3">cv. Jemalong A17</strain>
    </source>
</reference>
<protein>
    <submittedName>
        <fullName evidence="2 3">Uncharacterized protein</fullName>
    </submittedName>
</protein>
<evidence type="ECO:0000256" key="1">
    <source>
        <dbReference type="SAM" id="MobiDB-lite"/>
    </source>
</evidence>
<reference evidence="2 4" key="1">
    <citation type="journal article" date="2011" name="Nature">
        <title>The Medicago genome provides insight into the evolution of rhizobial symbioses.</title>
        <authorList>
            <person name="Young N.D."/>
            <person name="Debelle F."/>
            <person name="Oldroyd G.E."/>
            <person name="Geurts R."/>
            <person name="Cannon S.B."/>
            <person name="Udvardi M.K."/>
            <person name="Benedito V.A."/>
            <person name="Mayer K.F."/>
            <person name="Gouzy J."/>
            <person name="Schoof H."/>
            <person name="Van de Peer Y."/>
            <person name="Proost S."/>
            <person name="Cook D.R."/>
            <person name="Meyers B.C."/>
            <person name="Spannagl M."/>
            <person name="Cheung F."/>
            <person name="De Mita S."/>
            <person name="Krishnakumar V."/>
            <person name="Gundlach H."/>
            <person name="Zhou S."/>
            <person name="Mudge J."/>
            <person name="Bharti A.K."/>
            <person name="Murray J.D."/>
            <person name="Naoumkina M.A."/>
            <person name="Rosen B."/>
            <person name="Silverstein K.A."/>
            <person name="Tang H."/>
            <person name="Rombauts S."/>
            <person name="Zhao P.X."/>
            <person name="Zhou P."/>
            <person name="Barbe V."/>
            <person name="Bardou P."/>
            <person name="Bechner M."/>
            <person name="Bellec A."/>
            <person name="Berger A."/>
            <person name="Berges H."/>
            <person name="Bidwell S."/>
            <person name="Bisseling T."/>
            <person name="Choisne N."/>
            <person name="Couloux A."/>
            <person name="Denny R."/>
            <person name="Deshpande S."/>
            <person name="Dai X."/>
            <person name="Doyle J.J."/>
            <person name="Dudez A.M."/>
            <person name="Farmer A.D."/>
            <person name="Fouteau S."/>
            <person name="Franken C."/>
            <person name="Gibelin C."/>
            <person name="Gish J."/>
            <person name="Goldstein S."/>
            <person name="Gonzalez A.J."/>
            <person name="Green P.J."/>
            <person name="Hallab A."/>
            <person name="Hartog M."/>
            <person name="Hua A."/>
            <person name="Humphray S.J."/>
            <person name="Jeong D.H."/>
            <person name="Jing Y."/>
            <person name="Jocker A."/>
            <person name="Kenton S.M."/>
            <person name="Kim D.J."/>
            <person name="Klee K."/>
            <person name="Lai H."/>
            <person name="Lang C."/>
            <person name="Lin S."/>
            <person name="Macmil S.L."/>
            <person name="Magdelenat G."/>
            <person name="Matthews L."/>
            <person name="McCorrison J."/>
            <person name="Monaghan E.L."/>
            <person name="Mun J.H."/>
            <person name="Najar F.Z."/>
            <person name="Nicholson C."/>
            <person name="Noirot C."/>
            <person name="O'Bleness M."/>
            <person name="Paule C.R."/>
            <person name="Poulain J."/>
            <person name="Prion F."/>
            <person name="Qin B."/>
            <person name="Qu C."/>
            <person name="Retzel E.F."/>
            <person name="Riddle C."/>
            <person name="Sallet E."/>
            <person name="Samain S."/>
            <person name="Samson N."/>
            <person name="Sanders I."/>
            <person name="Saurat O."/>
            <person name="Scarpelli C."/>
            <person name="Schiex T."/>
            <person name="Segurens B."/>
            <person name="Severin A.J."/>
            <person name="Sherrier D.J."/>
            <person name="Shi R."/>
            <person name="Sims S."/>
            <person name="Singer S.R."/>
            <person name="Sinharoy S."/>
            <person name="Sterck L."/>
            <person name="Viollet A."/>
            <person name="Wang B.B."/>
            <person name="Wang K."/>
            <person name="Wang M."/>
            <person name="Wang X."/>
            <person name="Warfsmann J."/>
            <person name="Weissenbach J."/>
            <person name="White D.D."/>
            <person name="White J.D."/>
            <person name="Wiley G.B."/>
            <person name="Wincker P."/>
            <person name="Xing Y."/>
            <person name="Yang L."/>
            <person name="Yao Z."/>
            <person name="Ying F."/>
            <person name="Zhai J."/>
            <person name="Zhou L."/>
            <person name="Zuber A."/>
            <person name="Denarie J."/>
            <person name="Dixon R.A."/>
            <person name="May G.D."/>
            <person name="Schwartz D.C."/>
            <person name="Rogers J."/>
            <person name="Quetier F."/>
            <person name="Town C.D."/>
            <person name="Roe B.A."/>
        </authorList>
    </citation>
    <scope>NUCLEOTIDE SEQUENCE [LARGE SCALE GENOMIC DNA]</scope>
    <source>
        <strain evidence="2">A17</strain>
        <strain evidence="3 4">cv. Jemalong A17</strain>
    </source>
</reference>
<evidence type="ECO:0000313" key="3">
    <source>
        <dbReference type="EnsemblPlants" id="KEH29424"/>
    </source>
</evidence>
<proteinExistence type="predicted"/>
<dbReference type="EMBL" id="CM001220">
    <property type="protein sequence ID" value="KEH29424.1"/>
    <property type="molecule type" value="Genomic_DNA"/>
</dbReference>
<feature type="compositionally biased region" description="Basic and acidic residues" evidence="1">
    <location>
        <begin position="11"/>
        <end position="28"/>
    </location>
</feature>
<feature type="region of interest" description="Disordered" evidence="1">
    <location>
        <begin position="1"/>
        <end position="74"/>
    </location>
</feature>
<accession>A0A072UI67</accession>
<sequence length="74" mass="8545">MHYLSVNVLKTEPDKGNREREGSFKREFNSNVFKLPNKSSKGSQNRGYAVQERRGEERERKTRRPSGVDYAANG</sequence>
<dbReference type="Proteomes" id="UP000002051">
    <property type="component" value="Chromosome 4"/>
</dbReference>